<accession>A0A9D3NF72</accession>
<name>A0A9D3NF72_9TELE</name>
<gene>
    <name evidence="1" type="ORF">KOW79_015724</name>
</gene>
<proteinExistence type="predicted"/>
<comment type="caution">
    <text evidence="1">The sequence shown here is derived from an EMBL/GenBank/DDBJ whole genome shotgun (WGS) entry which is preliminary data.</text>
</comment>
<organism evidence="1 2">
    <name type="scientific">Hemibagrus wyckioides</name>
    <dbReference type="NCBI Taxonomy" id="337641"/>
    <lineage>
        <taxon>Eukaryota</taxon>
        <taxon>Metazoa</taxon>
        <taxon>Chordata</taxon>
        <taxon>Craniata</taxon>
        <taxon>Vertebrata</taxon>
        <taxon>Euteleostomi</taxon>
        <taxon>Actinopterygii</taxon>
        <taxon>Neopterygii</taxon>
        <taxon>Teleostei</taxon>
        <taxon>Ostariophysi</taxon>
        <taxon>Siluriformes</taxon>
        <taxon>Bagridae</taxon>
        <taxon>Hemibagrus</taxon>
    </lineage>
</organism>
<protein>
    <submittedName>
        <fullName evidence="1">Uncharacterized protein</fullName>
    </submittedName>
</protein>
<evidence type="ECO:0000313" key="2">
    <source>
        <dbReference type="Proteomes" id="UP000824219"/>
    </source>
</evidence>
<dbReference type="AlphaFoldDB" id="A0A9D3NF72"/>
<reference evidence="1 2" key="1">
    <citation type="submission" date="2021-06" db="EMBL/GenBank/DDBJ databases">
        <title>Chromosome-level genome assembly of the red-tail catfish (Hemibagrus wyckioides).</title>
        <authorList>
            <person name="Shao F."/>
        </authorList>
    </citation>
    <scope>NUCLEOTIDE SEQUENCE [LARGE SCALE GENOMIC DNA]</scope>
    <source>
        <strain evidence="1">EC202008001</strain>
        <tissue evidence="1">Blood</tissue>
    </source>
</reference>
<sequence>MAHCIGCGCFWRRLVAGSGTATSESQLFAACSSSLDKLRWRLAEVASLAKISLPDSCFLSKLACWTGPYAHAAILWQMSLHRGLARRSRTAR</sequence>
<keyword evidence="2" id="KW-1185">Reference proteome</keyword>
<dbReference type="EMBL" id="JAHKSW010000018">
    <property type="protein sequence ID" value="KAG7321309.1"/>
    <property type="molecule type" value="Genomic_DNA"/>
</dbReference>
<dbReference type="Proteomes" id="UP000824219">
    <property type="component" value="Linkage Group LG18"/>
</dbReference>
<evidence type="ECO:0000313" key="1">
    <source>
        <dbReference type="EMBL" id="KAG7321309.1"/>
    </source>
</evidence>